<accession>A0A9N7YCT0</accession>
<protein>
    <submittedName>
        <fullName evidence="1">Uncharacterized protein</fullName>
    </submittedName>
</protein>
<dbReference type="Proteomes" id="UP001153269">
    <property type="component" value="Unassembled WGS sequence"/>
</dbReference>
<proteinExistence type="predicted"/>
<name>A0A9N7YCT0_PLEPL</name>
<keyword evidence="2" id="KW-1185">Reference proteome</keyword>
<dbReference type="EMBL" id="CADEAL010000913">
    <property type="protein sequence ID" value="CAB1426750.1"/>
    <property type="molecule type" value="Genomic_DNA"/>
</dbReference>
<comment type="caution">
    <text evidence="1">The sequence shown here is derived from an EMBL/GenBank/DDBJ whole genome shotgun (WGS) entry which is preliminary data.</text>
</comment>
<organism evidence="1 2">
    <name type="scientific">Pleuronectes platessa</name>
    <name type="common">European plaice</name>
    <dbReference type="NCBI Taxonomy" id="8262"/>
    <lineage>
        <taxon>Eukaryota</taxon>
        <taxon>Metazoa</taxon>
        <taxon>Chordata</taxon>
        <taxon>Craniata</taxon>
        <taxon>Vertebrata</taxon>
        <taxon>Euteleostomi</taxon>
        <taxon>Actinopterygii</taxon>
        <taxon>Neopterygii</taxon>
        <taxon>Teleostei</taxon>
        <taxon>Neoteleostei</taxon>
        <taxon>Acanthomorphata</taxon>
        <taxon>Carangaria</taxon>
        <taxon>Pleuronectiformes</taxon>
        <taxon>Pleuronectoidei</taxon>
        <taxon>Pleuronectidae</taxon>
        <taxon>Pleuronectes</taxon>
    </lineage>
</organism>
<dbReference type="AlphaFoldDB" id="A0A9N7YCT0"/>
<evidence type="ECO:0000313" key="1">
    <source>
        <dbReference type="EMBL" id="CAB1426750.1"/>
    </source>
</evidence>
<sequence length="130" mass="14431">MFRDVSVYVFIGEAGGRRTEPHHSALSIAVAFFNPVEKKSYEFPAEPLELPTHLFSALLKKKGEIIFQDGYPPLFICTMRIAAAVRDQSHLNYPKSSQLPPPTTCPKDSAQCSSNDVKPVSTFIFALLSE</sequence>
<evidence type="ECO:0000313" key="2">
    <source>
        <dbReference type="Proteomes" id="UP001153269"/>
    </source>
</evidence>
<gene>
    <name evidence="1" type="ORF">PLEPLA_LOCUS14688</name>
</gene>
<reference evidence="1" key="1">
    <citation type="submission" date="2020-03" db="EMBL/GenBank/DDBJ databases">
        <authorList>
            <person name="Weist P."/>
        </authorList>
    </citation>
    <scope>NUCLEOTIDE SEQUENCE</scope>
</reference>